<dbReference type="EMBL" id="CP017147">
    <property type="protein sequence ID" value="AOO82810.1"/>
    <property type="molecule type" value="Genomic_DNA"/>
</dbReference>
<dbReference type="PANTHER" id="PTHR30213:SF0">
    <property type="entry name" value="UPF0761 MEMBRANE PROTEIN YIHY"/>
    <property type="match status" value="1"/>
</dbReference>
<keyword evidence="9" id="KW-1185">Reference proteome</keyword>
<evidence type="ECO:0000313" key="9">
    <source>
        <dbReference type="Proteomes" id="UP000094969"/>
    </source>
</evidence>
<dbReference type="InterPro" id="IPR017039">
    <property type="entry name" value="Virul_fac_BrkB"/>
</dbReference>
<evidence type="ECO:0000256" key="1">
    <source>
        <dbReference type="ARBA" id="ARBA00004651"/>
    </source>
</evidence>
<gene>
    <name evidence="8" type="ORF">BHK69_22360</name>
</gene>
<dbReference type="PIRSF" id="PIRSF035875">
    <property type="entry name" value="RNase_BN"/>
    <property type="match status" value="1"/>
</dbReference>
<feature type="transmembrane region" description="Helical" evidence="7">
    <location>
        <begin position="264"/>
        <end position="288"/>
    </location>
</feature>
<keyword evidence="5 7" id="KW-0472">Membrane</keyword>
<organism evidence="8 9">
    <name type="scientific">Bosea vaviloviae</name>
    <dbReference type="NCBI Taxonomy" id="1526658"/>
    <lineage>
        <taxon>Bacteria</taxon>
        <taxon>Pseudomonadati</taxon>
        <taxon>Pseudomonadota</taxon>
        <taxon>Alphaproteobacteria</taxon>
        <taxon>Hyphomicrobiales</taxon>
        <taxon>Boseaceae</taxon>
        <taxon>Bosea</taxon>
    </lineage>
</organism>
<feature type="region of interest" description="Disordered" evidence="6">
    <location>
        <begin position="329"/>
        <end position="356"/>
    </location>
</feature>
<dbReference type="GO" id="GO:0005886">
    <property type="term" value="C:plasma membrane"/>
    <property type="evidence" value="ECO:0007669"/>
    <property type="project" value="UniProtKB-SubCell"/>
</dbReference>
<dbReference type="NCBIfam" id="TIGR00765">
    <property type="entry name" value="yihY_not_rbn"/>
    <property type="match status" value="1"/>
</dbReference>
<dbReference type="Proteomes" id="UP000094969">
    <property type="component" value="Chromosome"/>
</dbReference>
<keyword evidence="3 7" id="KW-0812">Transmembrane</keyword>
<feature type="transmembrane region" description="Helical" evidence="7">
    <location>
        <begin position="300"/>
        <end position="322"/>
    </location>
</feature>
<evidence type="ECO:0000256" key="2">
    <source>
        <dbReference type="ARBA" id="ARBA00022475"/>
    </source>
</evidence>
<feature type="transmembrane region" description="Helical" evidence="7">
    <location>
        <begin position="230"/>
        <end position="252"/>
    </location>
</feature>
<evidence type="ECO:0000256" key="3">
    <source>
        <dbReference type="ARBA" id="ARBA00022692"/>
    </source>
</evidence>
<sequence length="356" mass="38174">MRHQRLLRDVGIAALAGLGSAMLFSRLSNAEVSARDNAYEQKTAHRSQQGARAVTPTDIPVGGWADILRRTYYEVDRDRVRAVAAGVTFYALLALFPALTAVVSIYGLVAEPSTIGEHIGVVAGFLPPGSSNFFRDQVTRITEAGDAKLGFAFAFGLAVAIWSANAGIKAIFDALNVAYGEDEKRGFVRLNLISLGFTVGVLLFVLLALGAIAALPVLLDRLYLGSGAELLISLARWPVLIFALMLGLSALYRFGPSRDAAQWSWVSPGAVFASVGWLAASLLLSWYVANFEDYNKTYGAIGAVIGLLTWMWLSATIVLVGAELNSECERQTDRDTTKGPPMPIGMRGADAADRKG</sequence>
<dbReference type="STRING" id="1526658.BHK69_22360"/>
<dbReference type="RefSeq" id="WP_069692016.1">
    <property type="nucleotide sequence ID" value="NZ_CP017147.1"/>
</dbReference>
<feature type="transmembrane region" description="Helical" evidence="7">
    <location>
        <begin position="192"/>
        <end position="218"/>
    </location>
</feature>
<evidence type="ECO:0000256" key="6">
    <source>
        <dbReference type="SAM" id="MobiDB-lite"/>
    </source>
</evidence>
<dbReference type="AlphaFoldDB" id="A0A1D7U5Z8"/>
<evidence type="ECO:0000256" key="5">
    <source>
        <dbReference type="ARBA" id="ARBA00023136"/>
    </source>
</evidence>
<dbReference type="Pfam" id="PF03631">
    <property type="entry name" value="Virul_fac_BrkB"/>
    <property type="match status" value="1"/>
</dbReference>
<feature type="transmembrane region" description="Helical" evidence="7">
    <location>
        <begin position="149"/>
        <end position="172"/>
    </location>
</feature>
<feature type="transmembrane region" description="Helical" evidence="7">
    <location>
        <begin position="87"/>
        <end position="109"/>
    </location>
</feature>
<evidence type="ECO:0000256" key="7">
    <source>
        <dbReference type="SAM" id="Phobius"/>
    </source>
</evidence>
<reference evidence="8 9" key="1">
    <citation type="journal article" date="2015" name="Antonie Van Leeuwenhoek">
        <title>Bosea vaviloviae sp. nov., a new species of slow-growing rhizobia isolated from nodules of the relict species Vavilovia formosa (Stev.) Fed.</title>
        <authorList>
            <person name="Safronova V.I."/>
            <person name="Kuznetsova I.G."/>
            <person name="Sazanova A.L."/>
            <person name="Kimeklis A.K."/>
            <person name="Belimov A.A."/>
            <person name="Andronov E.E."/>
            <person name="Pinaev A.G."/>
            <person name="Chizhevskaya E.P."/>
            <person name="Pukhaev A.R."/>
            <person name="Popov K.P."/>
            <person name="Willems A."/>
            <person name="Tikhonovich I.A."/>
        </authorList>
    </citation>
    <scope>NUCLEOTIDE SEQUENCE [LARGE SCALE GENOMIC DNA]</scope>
    <source>
        <strain evidence="8 9">Vaf18</strain>
    </source>
</reference>
<protein>
    <submittedName>
        <fullName evidence="8">Ribonuclease BN</fullName>
    </submittedName>
</protein>
<evidence type="ECO:0000313" key="8">
    <source>
        <dbReference type="EMBL" id="AOO82810.1"/>
    </source>
</evidence>
<keyword evidence="2" id="KW-1003">Cell membrane</keyword>
<evidence type="ECO:0000256" key="4">
    <source>
        <dbReference type="ARBA" id="ARBA00022989"/>
    </source>
</evidence>
<accession>A0A1D7U5Z8</accession>
<dbReference type="OrthoDB" id="9781030at2"/>
<proteinExistence type="predicted"/>
<dbReference type="KEGG" id="bvv:BHK69_22360"/>
<keyword evidence="4 7" id="KW-1133">Transmembrane helix</keyword>
<name>A0A1D7U5Z8_9HYPH</name>
<dbReference type="PANTHER" id="PTHR30213">
    <property type="entry name" value="INNER MEMBRANE PROTEIN YHJD"/>
    <property type="match status" value="1"/>
</dbReference>
<comment type="subcellular location">
    <subcellularLocation>
        <location evidence="1">Cell membrane</location>
        <topology evidence="1">Multi-pass membrane protein</topology>
    </subcellularLocation>
</comment>